<dbReference type="HOGENOM" id="CLU_3250906_0_0_6"/>
<proteinExistence type="predicted"/>
<accession>G8LDH8</accession>
<protein>
    <submittedName>
        <fullName evidence="1">Uncharacterized protein</fullName>
    </submittedName>
</protein>
<dbReference type="KEGG" id="eec:EcWSU1_01126"/>
<name>G8LDH8_9ENTR</name>
<dbReference type="AlphaFoldDB" id="G8LDH8"/>
<evidence type="ECO:0000313" key="2">
    <source>
        <dbReference type="Proteomes" id="UP000007838"/>
    </source>
</evidence>
<dbReference type="Proteomes" id="UP000007838">
    <property type="component" value="Chromosome"/>
</dbReference>
<dbReference type="EMBL" id="CP002886">
    <property type="protein sequence ID" value="AEW72565.1"/>
    <property type="molecule type" value="Genomic_DNA"/>
</dbReference>
<gene>
    <name evidence="1" type="ORF">EcWSU1_01126</name>
</gene>
<reference evidence="1 2" key="1">
    <citation type="journal article" date="2011" name="Stand. Genomic Sci.">
        <title>Complete genome of the onion pathogen Enterobacter cloacae EcWSU1.</title>
        <authorList>
            <person name="Humann J.L."/>
            <person name="Wildung M."/>
            <person name="Cheng C.H."/>
            <person name="Lee T."/>
            <person name="Stewart J.E."/>
            <person name="Drew J.C."/>
            <person name="Triplett E.W."/>
            <person name="Main D."/>
            <person name="Schroeder B.K."/>
        </authorList>
    </citation>
    <scope>NUCLEOTIDE SEQUENCE [LARGE SCALE GENOMIC DNA]</scope>
    <source>
        <strain evidence="1 2">EcWSU1</strain>
    </source>
</reference>
<organism evidence="1 2">
    <name type="scientific">Enterobacter ludwigii</name>
    <dbReference type="NCBI Taxonomy" id="299767"/>
    <lineage>
        <taxon>Bacteria</taxon>
        <taxon>Pseudomonadati</taxon>
        <taxon>Pseudomonadota</taxon>
        <taxon>Gammaproteobacteria</taxon>
        <taxon>Enterobacterales</taxon>
        <taxon>Enterobacteriaceae</taxon>
        <taxon>Enterobacter</taxon>
        <taxon>Enterobacter cloacae complex</taxon>
    </lineage>
</organism>
<evidence type="ECO:0000313" key="1">
    <source>
        <dbReference type="EMBL" id="AEW72565.1"/>
    </source>
</evidence>
<sequence>MLADALGNGIDHRRTLISRININPEGTFPAGVLTILTIACAA</sequence>